<sequence>MSSFSIFVSRCIPDAGLSLLKKQGYKVKVSPHDRVLTKGELLREMKDIDALLCLLTDKIDGEIMDAGSPRLKIIANYAVGFDNIDLKAAAKRRLFISNTPGPEITESVAEFTVTLMLALARRVGEAERFIRAHKYRGWEPMLLMGQDLYGKTIGIVGLGRIGGGVARRLKSFGVKFIYNSQSRNADFEKEFGARRMSLEALLKQADFVTLHVPLTRETRYLINRKNIKLMKKTAYLINTARGPVVEEKAVLQALSKKQIAGAAIDVYECEPAIDCDLKDHMELRKLDNIIMTPHIASATIAARSAMAEAAARNIIAALQGKTPPNAVKPE</sequence>
<name>A0A0G1MHJ5_9BACT</name>
<evidence type="ECO:0000256" key="2">
    <source>
        <dbReference type="ARBA" id="ARBA00023002"/>
    </source>
</evidence>
<keyword evidence="3" id="KW-0520">NAD</keyword>
<dbReference type="SUPFAM" id="SSF52283">
    <property type="entry name" value="Formate/glycerate dehydrogenase catalytic domain-like"/>
    <property type="match status" value="1"/>
</dbReference>
<dbReference type="EMBL" id="LCKX01000009">
    <property type="protein sequence ID" value="KKU07547.1"/>
    <property type="molecule type" value="Genomic_DNA"/>
</dbReference>
<dbReference type="InterPro" id="IPR006140">
    <property type="entry name" value="D-isomer_DH_NAD-bd"/>
</dbReference>
<dbReference type="PATRIC" id="fig|1619041.3.peg.319"/>
<dbReference type="GO" id="GO:0051287">
    <property type="term" value="F:NAD binding"/>
    <property type="evidence" value="ECO:0007669"/>
    <property type="project" value="InterPro"/>
</dbReference>
<proteinExistence type="inferred from homology"/>
<dbReference type="PROSITE" id="PS00671">
    <property type="entry name" value="D_2_HYDROXYACID_DH_3"/>
    <property type="match status" value="1"/>
</dbReference>
<dbReference type="InterPro" id="IPR050857">
    <property type="entry name" value="D-2-hydroxyacid_DH"/>
</dbReference>
<comment type="similarity">
    <text evidence="1 4">Belongs to the D-isomer specific 2-hydroxyacid dehydrogenase family.</text>
</comment>
<evidence type="ECO:0000259" key="5">
    <source>
        <dbReference type="Pfam" id="PF00389"/>
    </source>
</evidence>
<evidence type="ECO:0000313" key="7">
    <source>
        <dbReference type="EMBL" id="KKU07547.1"/>
    </source>
</evidence>
<feature type="domain" description="D-isomer specific 2-hydroxyacid dehydrogenase catalytic" evidence="5">
    <location>
        <begin position="8"/>
        <end position="328"/>
    </location>
</feature>
<evidence type="ECO:0000256" key="3">
    <source>
        <dbReference type="ARBA" id="ARBA00023027"/>
    </source>
</evidence>
<dbReference type="Gene3D" id="3.40.50.720">
    <property type="entry name" value="NAD(P)-binding Rossmann-like Domain"/>
    <property type="match status" value="2"/>
</dbReference>
<dbReference type="Pfam" id="PF02826">
    <property type="entry name" value="2-Hacid_dh_C"/>
    <property type="match status" value="1"/>
</dbReference>
<dbReference type="FunFam" id="3.40.50.720:FF:000203">
    <property type="entry name" value="D-3-phosphoglycerate dehydrogenase (SerA)"/>
    <property type="match status" value="1"/>
</dbReference>
<evidence type="ECO:0000259" key="6">
    <source>
        <dbReference type="Pfam" id="PF02826"/>
    </source>
</evidence>
<dbReference type="PROSITE" id="PS00670">
    <property type="entry name" value="D_2_HYDROXYACID_DH_2"/>
    <property type="match status" value="1"/>
</dbReference>
<gene>
    <name evidence="7" type="ORF">UX10_C0009G0014</name>
</gene>
<dbReference type="InterPro" id="IPR006139">
    <property type="entry name" value="D-isomer_2_OHA_DH_cat_dom"/>
</dbReference>
<evidence type="ECO:0000313" key="8">
    <source>
        <dbReference type="Proteomes" id="UP000033999"/>
    </source>
</evidence>
<accession>A0A0G1MHJ5</accession>
<dbReference type="SUPFAM" id="SSF51735">
    <property type="entry name" value="NAD(P)-binding Rossmann-fold domains"/>
    <property type="match status" value="1"/>
</dbReference>
<dbReference type="Proteomes" id="UP000033999">
    <property type="component" value="Unassembled WGS sequence"/>
</dbReference>
<dbReference type="PANTHER" id="PTHR42789:SF1">
    <property type="entry name" value="D-ISOMER SPECIFIC 2-HYDROXYACID DEHYDROGENASE FAMILY PROTEIN (AFU_ORTHOLOGUE AFUA_6G10090)"/>
    <property type="match status" value="1"/>
</dbReference>
<evidence type="ECO:0008006" key="9">
    <source>
        <dbReference type="Google" id="ProtNLM"/>
    </source>
</evidence>
<evidence type="ECO:0000256" key="4">
    <source>
        <dbReference type="RuleBase" id="RU003719"/>
    </source>
</evidence>
<keyword evidence="2 4" id="KW-0560">Oxidoreductase</keyword>
<feature type="domain" description="D-isomer specific 2-hydroxyacid dehydrogenase NAD-binding" evidence="6">
    <location>
        <begin position="113"/>
        <end position="296"/>
    </location>
</feature>
<reference evidence="7 8" key="1">
    <citation type="journal article" date="2015" name="Nature">
        <title>rRNA introns, odd ribosomes, and small enigmatic genomes across a large radiation of phyla.</title>
        <authorList>
            <person name="Brown C.T."/>
            <person name="Hug L.A."/>
            <person name="Thomas B.C."/>
            <person name="Sharon I."/>
            <person name="Castelle C.J."/>
            <person name="Singh A."/>
            <person name="Wilkins M.J."/>
            <person name="Williams K.H."/>
            <person name="Banfield J.F."/>
        </authorList>
    </citation>
    <scope>NUCLEOTIDE SEQUENCE [LARGE SCALE GENOMIC DNA]</scope>
</reference>
<dbReference type="AlphaFoldDB" id="A0A0G1MHJ5"/>
<dbReference type="Pfam" id="PF00389">
    <property type="entry name" value="2-Hacid_dh"/>
    <property type="match status" value="1"/>
</dbReference>
<evidence type="ECO:0000256" key="1">
    <source>
        <dbReference type="ARBA" id="ARBA00005854"/>
    </source>
</evidence>
<dbReference type="PANTHER" id="PTHR42789">
    <property type="entry name" value="D-ISOMER SPECIFIC 2-HYDROXYACID DEHYDROGENASE FAMILY PROTEIN (AFU_ORTHOLOGUE AFUA_6G10090)"/>
    <property type="match status" value="1"/>
</dbReference>
<dbReference type="CDD" id="cd05301">
    <property type="entry name" value="GDH"/>
    <property type="match status" value="1"/>
</dbReference>
<protein>
    <recommendedName>
        <fullName evidence="9">D-glycerate dehydrogenase</fullName>
    </recommendedName>
</protein>
<organism evidence="7 8">
    <name type="scientific">Candidatus Magasanikbacteria bacterium GW2011_GWA2_45_39</name>
    <dbReference type="NCBI Taxonomy" id="1619041"/>
    <lineage>
        <taxon>Bacteria</taxon>
        <taxon>Candidatus Magasanikiibacteriota</taxon>
    </lineage>
</organism>
<dbReference type="InterPro" id="IPR036291">
    <property type="entry name" value="NAD(P)-bd_dom_sf"/>
</dbReference>
<dbReference type="InterPro" id="IPR029753">
    <property type="entry name" value="D-isomer_DH_CS"/>
</dbReference>
<dbReference type="GO" id="GO:0016616">
    <property type="term" value="F:oxidoreductase activity, acting on the CH-OH group of donors, NAD or NADP as acceptor"/>
    <property type="evidence" value="ECO:0007669"/>
    <property type="project" value="InterPro"/>
</dbReference>
<comment type="caution">
    <text evidence="7">The sequence shown here is derived from an EMBL/GenBank/DDBJ whole genome shotgun (WGS) entry which is preliminary data.</text>
</comment>